<name>A0A9P0LBY8_ACAOB</name>
<dbReference type="PANTHER" id="PTHR12834:SF12">
    <property type="entry name" value="SIGNAL RECOGNITION PARTICLE 9 KDA PROTEIN"/>
    <property type="match status" value="1"/>
</dbReference>
<gene>
    <name evidence="3" type="ORF">ACAOBT_LOCUS22524</name>
</gene>
<dbReference type="PANTHER" id="PTHR12834">
    <property type="entry name" value="SIGNAL RECOGNITION PARTICLE 9 KDA PROTEIN"/>
    <property type="match status" value="1"/>
</dbReference>
<dbReference type="Proteomes" id="UP001152888">
    <property type="component" value="Unassembled WGS sequence"/>
</dbReference>
<accession>A0A9P0LBY8</accession>
<dbReference type="InterPro" id="IPR009018">
    <property type="entry name" value="Signal_recog_particle_SRP9/14"/>
</dbReference>
<keyword evidence="1" id="KW-0687">Ribonucleoprotein</keyword>
<evidence type="ECO:0000313" key="3">
    <source>
        <dbReference type="EMBL" id="CAH1995289.1"/>
    </source>
</evidence>
<evidence type="ECO:0000259" key="2">
    <source>
        <dbReference type="Pfam" id="PF05486"/>
    </source>
</evidence>
<dbReference type="GO" id="GO:0005786">
    <property type="term" value="C:signal recognition particle, endoplasmic reticulum targeting"/>
    <property type="evidence" value="ECO:0007669"/>
    <property type="project" value="UniProtKB-KW"/>
</dbReference>
<protein>
    <recommendedName>
        <fullName evidence="2">SRP9 domain-containing protein</fullName>
    </recommendedName>
</protein>
<dbReference type="InterPro" id="IPR039914">
    <property type="entry name" value="SRP9-like"/>
</dbReference>
<organism evidence="3 4">
    <name type="scientific">Acanthoscelides obtectus</name>
    <name type="common">Bean weevil</name>
    <name type="synonym">Bruchus obtectus</name>
    <dbReference type="NCBI Taxonomy" id="200917"/>
    <lineage>
        <taxon>Eukaryota</taxon>
        <taxon>Metazoa</taxon>
        <taxon>Ecdysozoa</taxon>
        <taxon>Arthropoda</taxon>
        <taxon>Hexapoda</taxon>
        <taxon>Insecta</taxon>
        <taxon>Pterygota</taxon>
        <taxon>Neoptera</taxon>
        <taxon>Endopterygota</taxon>
        <taxon>Coleoptera</taxon>
        <taxon>Polyphaga</taxon>
        <taxon>Cucujiformia</taxon>
        <taxon>Chrysomeloidea</taxon>
        <taxon>Chrysomelidae</taxon>
        <taxon>Bruchinae</taxon>
        <taxon>Bruchini</taxon>
        <taxon>Acanthoscelides</taxon>
    </lineage>
</organism>
<dbReference type="InterPro" id="IPR039432">
    <property type="entry name" value="SRP9_dom"/>
</dbReference>
<sequence length="80" mass="9580">MTYLNSWEDFEKEAERLYLQSPWKVRYTLKYVHSKNQLILKMTDDLVVLYIILSDYSQNNGFILFSVCSLRQKLHKTSGK</sequence>
<keyword evidence="4" id="KW-1185">Reference proteome</keyword>
<proteinExistence type="predicted"/>
<keyword evidence="1" id="KW-0733">Signal recognition particle</keyword>
<reference evidence="3" key="1">
    <citation type="submission" date="2022-03" db="EMBL/GenBank/DDBJ databases">
        <authorList>
            <person name="Sayadi A."/>
        </authorList>
    </citation>
    <scope>NUCLEOTIDE SEQUENCE</scope>
</reference>
<dbReference type="EMBL" id="CAKOFQ010007223">
    <property type="protein sequence ID" value="CAH1995289.1"/>
    <property type="molecule type" value="Genomic_DNA"/>
</dbReference>
<feature type="domain" description="SRP9" evidence="2">
    <location>
        <begin position="5"/>
        <end position="45"/>
    </location>
</feature>
<dbReference type="Pfam" id="PF05486">
    <property type="entry name" value="SRP9-21"/>
    <property type="match status" value="1"/>
</dbReference>
<dbReference type="SUPFAM" id="SSF54762">
    <property type="entry name" value="Signal recognition particle alu RNA binding heterodimer, SRP9/14"/>
    <property type="match status" value="1"/>
</dbReference>
<dbReference type="OrthoDB" id="360923at2759"/>
<dbReference type="GO" id="GO:0006614">
    <property type="term" value="P:SRP-dependent cotranslational protein targeting to membrane"/>
    <property type="evidence" value="ECO:0007669"/>
    <property type="project" value="InterPro"/>
</dbReference>
<dbReference type="AlphaFoldDB" id="A0A9P0LBY8"/>
<dbReference type="Gene3D" id="3.30.720.10">
    <property type="entry name" value="Signal recognition particle alu RNA binding heterodimer, srp9/1"/>
    <property type="match status" value="1"/>
</dbReference>
<evidence type="ECO:0000313" key="4">
    <source>
        <dbReference type="Proteomes" id="UP001152888"/>
    </source>
</evidence>
<comment type="caution">
    <text evidence="3">The sequence shown here is derived from an EMBL/GenBank/DDBJ whole genome shotgun (WGS) entry which is preliminary data.</text>
</comment>
<dbReference type="GO" id="GO:0008312">
    <property type="term" value="F:7S RNA binding"/>
    <property type="evidence" value="ECO:0007669"/>
    <property type="project" value="InterPro"/>
</dbReference>
<evidence type="ECO:0000256" key="1">
    <source>
        <dbReference type="ARBA" id="ARBA00023135"/>
    </source>
</evidence>